<reference evidence="1" key="1">
    <citation type="submission" date="2015-04" db="EMBL/GenBank/DDBJ databases">
        <title>Genomic Architecture Underlying Sex-Determination in the yeast Leucosporidium scottii: New Insights into the Evolution of Mating Systems in basidiomycetes.</title>
        <authorList>
            <person name="Maia T.M."/>
            <person name="Lopes S."/>
            <person name="Almeida J.M.G.C.F."/>
            <person name="Rosa L.H."/>
            <person name="Sampaio J.P."/>
            <person name="Goncalves P."/>
            <person name="Coelho M.A."/>
        </authorList>
    </citation>
    <scope>NUCLEOTIDE SEQUENCE</scope>
    <source>
        <strain evidence="1">UFMG-ANT 139</strain>
    </source>
</reference>
<evidence type="ECO:0000313" key="1">
    <source>
        <dbReference type="EMBL" id="ALG04402.1"/>
    </source>
</evidence>
<accession>A0A0N9HKD6</accession>
<sequence>MATATARIASFTEATLARMGPLLRAPPSARRDHAPLQLIRTTIRPELVALNCTERVISSLSRLFEVSQEKLRRGAVFNYEGTLAALSATFDVHEQDGLAEYECILSARYISDYSEAREQLRQALLDRVHATMMSCAGGNSRGAESDSGRGNFSGEVVEVLERA</sequence>
<keyword evidence="1" id="KW-0238">DNA-binding</keyword>
<proteinExistence type="predicted"/>
<keyword evidence="1" id="KW-0371">Homeobox</keyword>
<dbReference type="GO" id="GO:0003677">
    <property type="term" value="F:DNA binding"/>
    <property type="evidence" value="ECO:0007669"/>
    <property type="project" value="UniProtKB-KW"/>
</dbReference>
<gene>
    <name evidence="1" type="primary">HD2</name>
</gene>
<protein>
    <submittedName>
        <fullName evidence="1">Homeodomain transcription factor HD2</fullName>
    </submittedName>
</protein>
<dbReference type="EMBL" id="KR229955">
    <property type="protein sequence ID" value="ALG04402.1"/>
    <property type="molecule type" value="Genomic_DNA"/>
</dbReference>
<dbReference type="AlphaFoldDB" id="A0A0N9HKD6"/>
<organism evidence="1">
    <name type="scientific">Leucosporidium scottii</name>
    <dbReference type="NCBI Taxonomy" id="5278"/>
    <lineage>
        <taxon>Eukaryota</taxon>
        <taxon>Fungi</taxon>
        <taxon>Dikarya</taxon>
        <taxon>Basidiomycota</taxon>
        <taxon>Pucciniomycotina</taxon>
        <taxon>Microbotryomycetes</taxon>
        <taxon>Leucosporidiales</taxon>
        <taxon>Leucosporidium</taxon>
    </lineage>
</organism>
<name>A0A0N9HKD6_9BASI</name>
<feature type="non-terminal residue" evidence="1">
    <location>
        <position position="163"/>
    </location>
</feature>